<evidence type="ECO:0000313" key="7">
    <source>
        <dbReference type="Proteomes" id="UP000191554"/>
    </source>
</evidence>
<dbReference type="AlphaFoldDB" id="A0A1V4SH84"/>
<comment type="caution">
    <text evidence="6">The sequence shown here is derived from an EMBL/GenBank/DDBJ whole genome shotgun (WGS) entry which is preliminary data.</text>
</comment>
<keyword evidence="3" id="KW-0238">DNA-binding</keyword>
<gene>
    <name evidence="6" type="ORF">CLHUN_27780</name>
</gene>
<dbReference type="PROSITE" id="PS50937">
    <property type="entry name" value="HTH_MERR_2"/>
    <property type="match status" value="1"/>
</dbReference>
<dbReference type="InterPro" id="IPR000551">
    <property type="entry name" value="MerR-type_HTH_dom"/>
</dbReference>
<keyword evidence="2" id="KW-0805">Transcription regulation</keyword>
<dbReference type="CDD" id="cd04764">
    <property type="entry name" value="HTH_MlrA-like_sg1"/>
    <property type="match status" value="1"/>
</dbReference>
<proteinExistence type="predicted"/>
<protein>
    <submittedName>
        <fullName evidence="6">MerR family regulatory protein</fullName>
    </submittedName>
</protein>
<dbReference type="STRING" id="48256.CLHUN_27780"/>
<dbReference type="GO" id="GO:0003677">
    <property type="term" value="F:DNA binding"/>
    <property type="evidence" value="ECO:0007669"/>
    <property type="project" value="UniProtKB-KW"/>
</dbReference>
<name>A0A1V4SH84_RUMHU</name>
<keyword evidence="1" id="KW-0678">Repressor</keyword>
<dbReference type="EMBL" id="MZGX01000019">
    <property type="protein sequence ID" value="OPX43230.1"/>
    <property type="molecule type" value="Genomic_DNA"/>
</dbReference>
<evidence type="ECO:0000313" key="6">
    <source>
        <dbReference type="EMBL" id="OPX43230.1"/>
    </source>
</evidence>
<feature type="domain" description="HTH merR-type" evidence="5">
    <location>
        <begin position="7"/>
        <end position="75"/>
    </location>
</feature>
<keyword evidence="4" id="KW-0804">Transcription</keyword>
<dbReference type="InterPro" id="IPR047057">
    <property type="entry name" value="MerR_fam"/>
</dbReference>
<dbReference type="PANTHER" id="PTHR30204:SF69">
    <property type="entry name" value="MERR-FAMILY TRANSCRIPTIONAL REGULATOR"/>
    <property type="match status" value="1"/>
</dbReference>
<accession>A0A1V4SH84</accession>
<organism evidence="6 7">
    <name type="scientific">Ruminiclostridium hungatei</name>
    <name type="common">Clostridium hungatei</name>
    <dbReference type="NCBI Taxonomy" id="48256"/>
    <lineage>
        <taxon>Bacteria</taxon>
        <taxon>Bacillati</taxon>
        <taxon>Bacillota</taxon>
        <taxon>Clostridia</taxon>
        <taxon>Eubacteriales</taxon>
        <taxon>Oscillospiraceae</taxon>
        <taxon>Ruminiclostridium</taxon>
    </lineage>
</organism>
<dbReference type="InterPro" id="IPR009061">
    <property type="entry name" value="DNA-bd_dom_put_sf"/>
</dbReference>
<dbReference type="SMART" id="SM00422">
    <property type="entry name" value="HTH_MERR"/>
    <property type="match status" value="1"/>
</dbReference>
<dbReference type="GO" id="GO:0003700">
    <property type="term" value="F:DNA-binding transcription factor activity"/>
    <property type="evidence" value="ECO:0007669"/>
    <property type="project" value="InterPro"/>
</dbReference>
<evidence type="ECO:0000256" key="2">
    <source>
        <dbReference type="ARBA" id="ARBA00023015"/>
    </source>
</evidence>
<evidence type="ECO:0000256" key="1">
    <source>
        <dbReference type="ARBA" id="ARBA00022491"/>
    </source>
</evidence>
<dbReference type="OrthoDB" id="9811174at2"/>
<evidence type="ECO:0000256" key="3">
    <source>
        <dbReference type="ARBA" id="ARBA00023125"/>
    </source>
</evidence>
<evidence type="ECO:0000256" key="4">
    <source>
        <dbReference type="ARBA" id="ARBA00023163"/>
    </source>
</evidence>
<dbReference type="RefSeq" id="WP_080065233.1">
    <property type="nucleotide sequence ID" value="NZ_MZGX01000019.1"/>
</dbReference>
<dbReference type="Proteomes" id="UP000191554">
    <property type="component" value="Unassembled WGS sequence"/>
</dbReference>
<dbReference type="Pfam" id="PF13411">
    <property type="entry name" value="MerR_1"/>
    <property type="match status" value="1"/>
</dbReference>
<keyword evidence="7" id="KW-1185">Reference proteome</keyword>
<dbReference type="PANTHER" id="PTHR30204">
    <property type="entry name" value="REDOX-CYCLING DRUG-SENSING TRANSCRIPTIONAL ACTIVATOR SOXR"/>
    <property type="match status" value="1"/>
</dbReference>
<dbReference type="SUPFAM" id="SSF46955">
    <property type="entry name" value="Putative DNA-binding domain"/>
    <property type="match status" value="1"/>
</dbReference>
<reference evidence="6 7" key="1">
    <citation type="submission" date="2017-03" db="EMBL/GenBank/DDBJ databases">
        <title>Genome sequence of Clostridium hungatei DSM 14427.</title>
        <authorList>
            <person name="Poehlein A."/>
            <person name="Daniel R."/>
        </authorList>
    </citation>
    <scope>NUCLEOTIDE SEQUENCE [LARGE SCALE GENOMIC DNA]</scope>
    <source>
        <strain evidence="6 7">DSM 14427</strain>
    </source>
</reference>
<dbReference type="Gene3D" id="1.10.1660.10">
    <property type="match status" value="1"/>
</dbReference>
<sequence>MDILKDRYSITELSEALNITDHALRFYEKEFGLRIPKDSRGRRFYTPQLANVMYQIKDMRDQGLELKAIRKILEDQNIIQESAVPPLFNPAVPISEDNLPAVIAAQVSQLGGKELSVIMDALNSMKEQFFENISTELSSTKEQITKEIQKSKLELGACVENSSRKLEIKLDRHFQEVDRNITNWREKKNTTLAGRLKKLIGK</sequence>
<evidence type="ECO:0000259" key="5">
    <source>
        <dbReference type="PROSITE" id="PS50937"/>
    </source>
</evidence>